<evidence type="ECO:0000256" key="1">
    <source>
        <dbReference type="ARBA" id="ARBA00005662"/>
    </source>
</evidence>
<feature type="domain" description="Capsule synthesis protein CapA" evidence="2">
    <location>
        <begin position="1"/>
        <end position="104"/>
    </location>
</feature>
<dbReference type="PANTHER" id="PTHR33393:SF11">
    <property type="entry name" value="POLYGLUTAMINE SYNTHESIS ACCESSORY PROTEIN RV0574C-RELATED"/>
    <property type="match status" value="1"/>
</dbReference>
<proteinExistence type="inferred from homology"/>
<feature type="non-terminal residue" evidence="3">
    <location>
        <position position="118"/>
    </location>
</feature>
<dbReference type="SUPFAM" id="SSF56300">
    <property type="entry name" value="Metallo-dependent phosphatases"/>
    <property type="match status" value="1"/>
</dbReference>
<comment type="similarity">
    <text evidence="1">Belongs to the CapA family.</text>
</comment>
<reference evidence="3" key="1">
    <citation type="journal article" date="2014" name="Front. Microbiol.">
        <title>High frequency of phylogenetically diverse reductive dehalogenase-homologous genes in deep subseafloor sedimentary metagenomes.</title>
        <authorList>
            <person name="Kawai M."/>
            <person name="Futagami T."/>
            <person name="Toyoda A."/>
            <person name="Takaki Y."/>
            <person name="Nishi S."/>
            <person name="Hori S."/>
            <person name="Arai W."/>
            <person name="Tsubouchi T."/>
            <person name="Morono Y."/>
            <person name="Uchiyama I."/>
            <person name="Ito T."/>
            <person name="Fujiyama A."/>
            <person name="Inagaki F."/>
            <person name="Takami H."/>
        </authorList>
    </citation>
    <scope>NUCLEOTIDE SEQUENCE</scope>
    <source>
        <strain evidence="3">Expedition CK06-06</strain>
    </source>
</reference>
<dbReference type="AlphaFoldDB" id="X1JKU0"/>
<evidence type="ECO:0000313" key="3">
    <source>
        <dbReference type="EMBL" id="GAH94692.1"/>
    </source>
</evidence>
<accession>X1JKU0</accession>
<name>X1JKU0_9ZZZZ</name>
<protein>
    <recommendedName>
        <fullName evidence="2">Capsule synthesis protein CapA domain-containing protein</fullName>
    </recommendedName>
</protein>
<dbReference type="PANTHER" id="PTHR33393">
    <property type="entry name" value="POLYGLUTAMINE SYNTHESIS ACCESSORY PROTEIN RV0574C-RELATED"/>
    <property type="match status" value="1"/>
</dbReference>
<evidence type="ECO:0000259" key="2">
    <source>
        <dbReference type="Pfam" id="PF09587"/>
    </source>
</evidence>
<dbReference type="InterPro" id="IPR052169">
    <property type="entry name" value="CW_Biosynth-Accessory"/>
</dbReference>
<dbReference type="InterPro" id="IPR029052">
    <property type="entry name" value="Metallo-depent_PP-like"/>
</dbReference>
<sequence length="118" mass="13526">MLDREVEDLIKQNSIYYPFQKICHFLRGIDIVFGNLEGPIVNNPSKFPANSLKFAFSPQAIKRTSWCNFNLFSLANNHTLDMGKEGLEETKEWLKKYGINFVGNPLSGSSYHLNSSFF</sequence>
<dbReference type="InterPro" id="IPR019079">
    <property type="entry name" value="Capsule_synth_CapA"/>
</dbReference>
<dbReference type="Pfam" id="PF09587">
    <property type="entry name" value="PGA_cap"/>
    <property type="match status" value="1"/>
</dbReference>
<gene>
    <name evidence="3" type="ORF">S03H2_69109</name>
</gene>
<dbReference type="EMBL" id="BARU01045583">
    <property type="protein sequence ID" value="GAH94692.1"/>
    <property type="molecule type" value="Genomic_DNA"/>
</dbReference>
<organism evidence="3">
    <name type="scientific">marine sediment metagenome</name>
    <dbReference type="NCBI Taxonomy" id="412755"/>
    <lineage>
        <taxon>unclassified sequences</taxon>
        <taxon>metagenomes</taxon>
        <taxon>ecological metagenomes</taxon>
    </lineage>
</organism>
<comment type="caution">
    <text evidence="3">The sequence shown here is derived from an EMBL/GenBank/DDBJ whole genome shotgun (WGS) entry which is preliminary data.</text>
</comment>